<feature type="compositionally biased region" description="Basic and acidic residues" evidence="1">
    <location>
        <begin position="204"/>
        <end position="219"/>
    </location>
</feature>
<name>A0ABR2YWV5_9CHLO</name>
<feature type="region of interest" description="Disordered" evidence="1">
    <location>
        <begin position="500"/>
        <end position="539"/>
    </location>
</feature>
<feature type="region of interest" description="Disordered" evidence="1">
    <location>
        <begin position="450"/>
        <end position="473"/>
    </location>
</feature>
<feature type="compositionally biased region" description="Low complexity" evidence="1">
    <location>
        <begin position="146"/>
        <end position="162"/>
    </location>
</feature>
<protein>
    <submittedName>
        <fullName evidence="2">Uncharacterized protein</fullName>
    </submittedName>
</protein>
<accession>A0ABR2YWV5</accession>
<proteinExistence type="predicted"/>
<organism evidence="2 3">
    <name type="scientific">Coccomyxa subellipsoidea</name>
    <dbReference type="NCBI Taxonomy" id="248742"/>
    <lineage>
        <taxon>Eukaryota</taxon>
        <taxon>Viridiplantae</taxon>
        <taxon>Chlorophyta</taxon>
        <taxon>core chlorophytes</taxon>
        <taxon>Trebouxiophyceae</taxon>
        <taxon>Trebouxiophyceae incertae sedis</taxon>
        <taxon>Coccomyxaceae</taxon>
        <taxon>Coccomyxa</taxon>
    </lineage>
</organism>
<reference evidence="2 3" key="1">
    <citation type="journal article" date="2024" name="Nat. Commun.">
        <title>Phylogenomics reveals the evolutionary origins of lichenization in chlorophyte algae.</title>
        <authorList>
            <person name="Puginier C."/>
            <person name="Libourel C."/>
            <person name="Otte J."/>
            <person name="Skaloud P."/>
            <person name="Haon M."/>
            <person name="Grisel S."/>
            <person name="Petersen M."/>
            <person name="Berrin J.G."/>
            <person name="Delaux P.M."/>
            <person name="Dal Grande F."/>
            <person name="Keller J."/>
        </authorList>
    </citation>
    <scope>NUCLEOTIDE SEQUENCE [LARGE SCALE GENOMIC DNA]</scope>
    <source>
        <strain evidence="2 3">SAG 216-7</strain>
    </source>
</reference>
<gene>
    <name evidence="2" type="ORF">WJX75_004378</name>
</gene>
<feature type="compositionally biased region" description="Basic and acidic residues" evidence="1">
    <location>
        <begin position="231"/>
        <end position="240"/>
    </location>
</feature>
<evidence type="ECO:0000256" key="1">
    <source>
        <dbReference type="SAM" id="MobiDB-lite"/>
    </source>
</evidence>
<feature type="compositionally biased region" description="Low complexity" evidence="1">
    <location>
        <begin position="521"/>
        <end position="534"/>
    </location>
</feature>
<feature type="compositionally biased region" description="Acidic residues" evidence="1">
    <location>
        <begin position="2131"/>
        <end position="2143"/>
    </location>
</feature>
<feature type="region of interest" description="Disordered" evidence="1">
    <location>
        <begin position="144"/>
        <end position="242"/>
    </location>
</feature>
<feature type="region of interest" description="Disordered" evidence="1">
    <location>
        <begin position="1975"/>
        <end position="1994"/>
    </location>
</feature>
<feature type="compositionally biased region" description="Low complexity" evidence="1">
    <location>
        <begin position="411"/>
        <end position="422"/>
    </location>
</feature>
<comment type="caution">
    <text evidence="2">The sequence shown here is derived from an EMBL/GenBank/DDBJ whole genome shotgun (WGS) entry which is preliminary data.</text>
</comment>
<evidence type="ECO:0000313" key="2">
    <source>
        <dbReference type="EMBL" id="KAK9915814.1"/>
    </source>
</evidence>
<feature type="compositionally biased region" description="Low complexity" evidence="1">
    <location>
        <begin position="2165"/>
        <end position="2187"/>
    </location>
</feature>
<feature type="compositionally biased region" description="Low complexity" evidence="1">
    <location>
        <begin position="2121"/>
        <end position="2130"/>
    </location>
</feature>
<dbReference type="EMBL" id="JALJOT010000004">
    <property type="protein sequence ID" value="KAK9915814.1"/>
    <property type="molecule type" value="Genomic_DNA"/>
</dbReference>
<feature type="compositionally biased region" description="Polar residues" evidence="1">
    <location>
        <begin position="500"/>
        <end position="520"/>
    </location>
</feature>
<feature type="region of interest" description="Disordered" evidence="1">
    <location>
        <begin position="411"/>
        <end position="438"/>
    </location>
</feature>
<feature type="compositionally biased region" description="Basic residues" evidence="1">
    <location>
        <begin position="186"/>
        <end position="203"/>
    </location>
</feature>
<sequence length="2198" mass="238833">MNNVSKTNGEPTKGVPRQRRAYTYNEAISLAQLGPQYNGVNVSSINDLVKGDAAQKNPHTLAFREVNILQGVSLTARNALEVLRVKTVYDLATSTLFGSAANIYRAAVGPGAKETLYGKLNHVPAHLVDPTRLSAAQLAERKAAEDASAGKGAAVKGNAPADASRRLDDSSKKRRKEGVAGDASGHPKKGKHKKGHQHRHHHHSGSDTGKHGVHGKDADNSDSSSDSDNEGDAKPADKARAKPVKQNVILDLKPAVILMRPANVLAGFGGKDVDVDALQSALRVTTVRDLALYPPFVAAQKLLAEAYMPDRLPDFDPEAPEELLPKVGVYATEKVFYNRVYMDQVSVSGLKDISTAGMVDLQSTDTVPPSLPAIGAIVTYEQAWYQEGVALGDLLHSVALAPGEGTRIAITTGSRTSTTTTTQDISQTEALDTTSDSSRAIQDVTKAVASKASSTNSVAEQSDTAAGGTVSGGGSGFGASGSFSASTYMNWSKSTAEVDSAASSNMGSEGNQSITASTHQAAMSSRNRRASAVSEVRETGRVEQSTRVVANNNHMHALTVQYYEVVQTYRVTTSVSQVSPVVFLPVQIINPWMSPDIWWRQPLLSAALPTTELQKNLKTAFNSNICIVMPADDRLAVEVPQSALDTWKSSEPPGADPGVYRSLHDVSGTFKAPPVIDGEPYNWRLPQQGMYLAGLDVGFTWKEFKDSRESPTSHRVVAELFTWSNDTVLKKDWQVGPIAADAPISQTREQLLASLRQQSWTDPAHPPKDPWVGYPGFQSSGEIGDTFKDWGAAAVQTLKADTWEQNIYSPDRSNCIPLDQVDRLAVTVSTPFLALGDNRVSVCLSLRHYADESSDDYTTLEYTCTSTFMPGYEGGNRAYQERHTVMHILPDNRPATGATAAGNKAGYLALWNASRAPGGPRVAWLAVLAELNSNPLRYNQALWAVYASYDAQRMAPVLAAHSYQGLPLLGQVDPQPVALMGRHIGFKLGGDGIMHDPDGDMSSGTASGNDPAVVTDYKNTRDKLSIARQAQAEYDAAAVRADAAESVVRALRGLAANKTLYPGLQALIDAAAAAAAARTDQDSSIEQAWSTDEVWWFVPQLALAMRLAEPARQLMTSFGNYVCIAPGRSGIVYLDTLDMKLVDQARSLPRSVALPRQFKDDSWRLPQKGLYLYAAEVDFKWKARGGVSSKAGFMTRACIYTASNCKWHILAAHKRSDPSDSIKLGRPELVTRATGLATKSWECYDGVDERAYLPQTDIARYKAGNRKPWIPGSGKRDDCIPLDMIDRIEFSTNVPDALLGDHTVYVTLILRYYNLEGDDAHYQFERTLMFSMEGSIPSEPKTLVNFFLDRRADSEAMTYDSRDSTLQGMSDALRADMTNALTELGTHSSRYHKVISDYKKALEDAKKAMLPVVPSGQPAPTTPWTSADVWYNVPFLAAEVDDDTVRKQLMVSFDNCICLAPSRKDLASGDPKLPNIRHMIYKDANLDIPLARQAAGFEVPKQYLNDSWRVPQKGMYLYNLEVDFRWLQKKTPPASYSCRTITYGWGPKQVLAKTVPCAPAAALSPTREELLGNLRPQQRVPLPWQQYSFGYADSALPAAVSATKQPGDLPAWQPLPDSVSRSNLIPLDQIDHLLFATDVPDDVLGEHYVYVSVGLRYYPDEGIDKYTQVDRILCFTMDGPIKDDPKTMLDFFLDRGQNWTTDPYDDKLREQSAGMRKDWSEALEALNRDPAKYHQAVDAAKKDAIIKLPASLLPFSEQREAQADREAADIAQEVVGSGSAGIGLAFQKVADAHAALEAIEATRTADGTTDVAAVENELRKFRIKAKTNWPLWCAIHGLGVGDDTPATETISLPTGGVFAEAVLGRFNAAEMMDNRRYWNWNDNPIPLQAEDLTPEQIQFQSVQPLSAGQLQPSIIPQDIPDNGKFPAFNMATRLANLNQALAAIDQSTSGGMQSILMEAQRLSQQNQLNPQSFMQQLGGMAGTGSQGPSGPRGELENERVFKELEKEGMTNKAVAVNLGKRMARARALYMSIGNSNADPGDWLPGYQEFDREQLEGMVRQAAAAATQNPNNGLLVEKARSLDQRVRSLYGEGGLSNDTAAQTADDAPGSRMKRRGALVPFDSAAQQASAEEAADGIGDEDPELDTALPNGGGPSEEFAPPTPQTSSRARSSSAPARSALRSASSKPSGTSRQRGVTFG</sequence>
<dbReference type="Proteomes" id="UP001491310">
    <property type="component" value="Unassembled WGS sequence"/>
</dbReference>
<feature type="region of interest" description="Disordered" evidence="1">
    <location>
        <begin position="2089"/>
        <end position="2198"/>
    </location>
</feature>
<feature type="compositionally biased region" description="Polar residues" evidence="1">
    <location>
        <begin position="423"/>
        <end position="438"/>
    </location>
</feature>
<feature type="compositionally biased region" description="Polar residues" evidence="1">
    <location>
        <begin position="451"/>
        <end position="463"/>
    </location>
</feature>
<evidence type="ECO:0000313" key="3">
    <source>
        <dbReference type="Proteomes" id="UP001491310"/>
    </source>
</evidence>
<keyword evidence="3" id="KW-1185">Reference proteome</keyword>
<feature type="compositionally biased region" description="Polar residues" evidence="1">
    <location>
        <begin position="2188"/>
        <end position="2198"/>
    </location>
</feature>